<evidence type="ECO:0000313" key="5">
    <source>
        <dbReference type="Proteomes" id="UP000239649"/>
    </source>
</evidence>
<evidence type="ECO:0000313" key="4">
    <source>
        <dbReference type="EMBL" id="PSC75725.1"/>
    </source>
</evidence>
<dbReference type="PANTHER" id="PTHR18962:SF0">
    <property type="entry name" value="COILED-COIL DOMAIN-CONTAINING PROTEIN 39"/>
    <property type="match status" value="1"/>
</dbReference>
<name>A0A2P6VNU6_9CHLO</name>
<dbReference type="AlphaFoldDB" id="A0A2P6VNU6"/>
<dbReference type="Pfam" id="PF24161">
    <property type="entry name" value="CCDC39"/>
    <property type="match status" value="1"/>
</dbReference>
<keyword evidence="1 2" id="KW-0175">Coiled coil</keyword>
<dbReference type="Proteomes" id="UP000239649">
    <property type="component" value="Unassembled WGS sequence"/>
</dbReference>
<feature type="compositionally biased region" description="Low complexity" evidence="3">
    <location>
        <begin position="933"/>
        <end position="974"/>
    </location>
</feature>
<dbReference type="GO" id="GO:0036159">
    <property type="term" value="P:inner dynein arm assembly"/>
    <property type="evidence" value="ECO:0007669"/>
    <property type="project" value="InterPro"/>
</dbReference>
<reference evidence="4 5" key="1">
    <citation type="journal article" date="2018" name="Plant J.">
        <title>Genome sequences of Chlorella sorokiniana UTEX 1602 and Micractinium conductrix SAG 241.80: implications to maltose excretion by a green alga.</title>
        <authorList>
            <person name="Arriola M.B."/>
            <person name="Velmurugan N."/>
            <person name="Zhang Y."/>
            <person name="Plunkett M.H."/>
            <person name="Hondzo H."/>
            <person name="Barney B.M."/>
        </authorList>
    </citation>
    <scope>NUCLEOTIDE SEQUENCE [LARGE SCALE GENOMIC DNA]</scope>
    <source>
        <strain evidence="4 5">SAG 241.80</strain>
    </source>
</reference>
<dbReference type="EMBL" id="LHPF02000002">
    <property type="protein sequence ID" value="PSC75725.1"/>
    <property type="molecule type" value="Genomic_DNA"/>
</dbReference>
<protein>
    <submittedName>
        <fullName evidence="4">Flagella associated</fullName>
    </submittedName>
</protein>
<dbReference type="PANTHER" id="PTHR18962">
    <property type="entry name" value="COILED-COIL DOMAIN-CONTAINING PROTEIN 39"/>
    <property type="match status" value="1"/>
</dbReference>
<dbReference type="OrthoDB" id="10259720at2759"/>
<feature type="coiled-coil region" evidence="2">
    <location>
        <begin position="375"/>
        <end position="416"/>
    </location>
</feature>
<feature type="region of interest" description="Disordered" evidence="3">
    <location>
        <begin position="1"/>
        <end position="32"/>
    </location>
</feature>
<feature type="region of interest" description="Disordered" evidence="3">
    <location>
        <begin position="890"/>
        <end position="986"/>
    </location>
</feature>
<keyword evidence="4" id="KW-0969">Cilium</keyword>
<dbReference type="GO" id="GO:0003341">
    <property type="term" value="P:cilium movement"/>
    <property type="evidence" value="ECO:0007669"/>
    <property type="project" value="InterPro"/>
</dbReference>
<feature type="compositionally biased region" description="Low complexity" evidence="3">
    <location>
        <begin position="890"/>
        <end position="907"/>
    </location>
</feature>
<evidence type="ECO:0000256" key="3">
    <source>
        <dbReference type="SAM" id="MobiDB-lite"/>
    </source>
</evidence>
<feature type="coiled-coil region" evidence="2">
    <location>
        <begin position="179"/>
        <end position="297"/>
    </location>
</feature>
<dbReference type="STRING" id="554055.A0A2P6VNU6"/>
<accession>A0A2P6VNU6</accession>
<dbReference type="InterPro" id="IPR033290">
    <property type="entry name" value="CCDC39"/>
</dbReference>
<organism evidence="4 5">
    <name type="scientific">Micractinium conductrix</name>
    <dbReference type="NCBI Taxonomy" id="554055"/>
    <lineage>
        <taxon>Eukaryota</taxon>
        <taxon>Viridiplantae</taxon>
        <taxon>Chlorophyta</taxon>
        <taxon>core chlorophytes</taxon>
        <taxon>Trebouxiophyceae</taxon>
        <taxon>Chlorellales</taxon>
        <taxon>Chlorellaceae</taxon>
        <taxon>Chlorella clade</taxon>
        <taxon>Micractinium</taxon>
    </lineage>
</organism>
<feature type="coiled-coil region" evidence="2">
    <location>
        <begin position="445"/>
        <end position="540"/>
    </location>
</feature>
<dbReference type="GO" id="GO:0060285">
    <property type="term" value="P:cilium-dependent cell motility"/>
    <property type="evidence" value="ECO:0007669"/>
    <property type="project" value="TreeGrafter"/>
</dbReference>
<gene>
    <name evidence="4" type="ORF">C2E20_1091</name>
</gene>
<comment type="caution">
    <text evidence="4">The sequence shown here is derived from an EMBL/GenBank/DDBJ whole genome shotgun (WGS) entry which is preliminary data.</text>
</comment>
<keyword evidence="5" id="KW-1185">Reference proteome</keyword>
<evidence type="ECO:0000256" key="2">
    <source>
        <dbReference type="SAM" id="Coils"/>
    </source>
</evidence>
<sequence length="986" mass="108013">MELEVSSMASMETGRAVLPPAAGRPPPRSFLPEFADARNRALDADIQALEAELGHTQASLAENEEHSRMLVEHLQSVRLEIRHTQARLTARTREAESETHLKELAARESGRLRTDAARLAARRAEAAQRIASLQTELFKAGERLDQFRLLQNWNQEELEQWATAAKQKEDDSLALERYRRQDAAKVKELSMQLERAQREAHQAKRDLEDEVTATQAAQAELGKAAQDFRRLHEERQELLEQWEGVLKAISKRDASILEAGQHVAESMARVAELQQELAAAQRELDAATAAGNAAQRRILAQERGIKGQYDAYASAQAAVSEAQDQLDLMSNSLGRAADDAQAQAAASGHLRAELERRTAALADARAKLDATRLRLQLEGQQLGNLQQKVQQLEALRAEEAKRAQGLERELAALGKQQFRAGQALAAARDEERRLASEIGGARALGRNLSHKMAQLEEQLVNQQEVRYNADFSLLQMERKVARAEGRRSKDETEALTARIAELKSALGTVNAEHSMLSEEVKRAEDDFARAQRAAAAAQRERQAIVDDMARLSVESGAVARAAKAAAKEREEVLVEVDMWKLEVRRLRTLLDSKAGEVSSLEGRKRTLEAGMAERRSEVEMQLELMQTEARLLRDEVHRLTMELQQRQQALQKLQRKHETLVLKGRGQEGEEAHSQAYYIIKAAQERQEHSDQAEELGKRIAQTERECKALEATLRRLVGTNSEMHWHARNGSAADLLDEQAALKQQLERASQALKQRQAERAARGAALEEVRARLEAAAAQQAELQRRVEAAQKQKAEAAAQQLRDQQERRQRAAARAAQLVKQLTAKGGELQLPGGLSLEALLADVQLGQVKEATKAMMEALRALAAEHPELGVAQRLEAEAGVRLAGGASCDASSGSRPGSAARSMCGGGSTARVASAAGSRPGSGRCLTPSASSRMAAPASPSTRLAASTSGRPASSSSVRSVGSARGSPVKAPSVQTMQLQL</sequence>
<keyword evidence="4" id="KW-0282">Flagellum</keyword>
<dbReference type="GO" id="GO:0005930">
    <property type="term" value="C:axoneme"/>
    <property type="evidence" value="ECO:0007669"/>
    <property type="project" value="InterPro"/>
</dbReference>
<feature type="coiled-coil region" evidence="2">
    <location>
        <begin position="615"/>
        <end position="824"/>
    </location>
</feature>
<proteinExistence type="predicted"/>
<keyword evidence="4" id="KW-0966">Cell projection</keyword>
<evidence type="ECO:0000256" key="1">
    <source>
        <dbReference type="ARBA" id="ARBA00023054"/>
    </source>
</evidence>